<dbReference type="Proteomes" id="UP000199662">
    <property type="component" value="Unassembled WGS sequence"/>
</dbReference>
<dbReference type="RefSeq" id="WP_091829959.1">
    <property type="nucleotide sequence ID" value="NZ_FNZK01000004.1"/>
</dbReference>
<protein>
    <recommendedName>
        <fullName evidence="4">Lipoprotein</fullName>
    </recommendedName>
</protein>
<feature type="signal peptide" evidence="1">
    <location>
        <begin position="1"/>
        <end position="20"/>
    </location>
</feature>
<accession>A0A1H6WU98</accession>
<feature type="chain" id="PRO_5038923104" description="Lipoprotein" evidence="1">
    <location>
        <begin position="21"/>
        <end position="184"/>
    </location>
</feature>
<evidence type="ECO:0008006" key="4">
    <source>
        <dbReference type="Google" id="ProtNLM"/>
    </source>
</evidence>
<name>A0A1H6WU98_9FIRM</name>
<keyword evidence="1" id="KW-0732">Signal</keyword>
<dbReference type="EMBL" id="FNZK01000004">
    <property type="protein sequence ID" value="SEJ20499.1"/>
    <property type="molecule type" value="Genomic_DNA"/>
</dbReference>
<dbReference type="STRING" id="84035.SAMN05660742_104148"/>
<gene>
    <name evidence="2" type="ORF">SAMN05660742_104148</name>
</gene>
<proteinExistence type="predicted"/>
<evidence type="ECO:0000313" key="3">
    <source>
        <dbReference type="Proteomes" id="UP000199662"/>
    </source>
</evidence>
<organism evidence="2 3">
    <name type="scientific">Propionispira arboris</name>
    <dbReference type="NCBI Taxonomy" id="84035"/>
    <lineage>
        <taxon>Bacteria</taxon>
        <taxon>Bacillati</taxon>
        <taxon>Bacillota</taxon>
        <taxon>Negativicutes</taxon>
        <taxon>Selenomonadales</taxon>
        <taxon>Selenomonadaceae</taxon>
        <taxon>Propionispira</taxon>
    </lineage>
</organism>
<dbReference type="AlphaFoldDB" id="A0A1H6WU98"/>
<sequence length="184" mass="20656">MRTVLFLLVFFLLSMTHVFAEASQAAESELYTIAVIPYIGATAELKTYVKDIVKDQYMEGFLVSKIKIIPEEDVQKALDHAGYDPSIMELPEKDVFEAVAKDTKADYVIGMKIAKLNCNGYIQFISTEIKTKAQLQYKFYNRSTNRLIVFQTNGSAKDAAAKTSITNAIHDAMEDGYQKITDSL</sequence>
<evidence type="ECO:0000256" key="1">
    <source>
        <dbReference type="SAM" id="SignalP"/>
    </source>
</evidence>
<evidence type="ECO:0000313" key="2">
    <source>
        <dbReference type="EMBL" id="SEJ20499.1"/>
    </source>
</evidence>
<dbReference type="Gene3D" id="3.40.50.10610">
    <property type="entry name" value="ABC-type transport auxiliary lipoprotein component"/>
    <property type="match status" value="1"/>
</dbReference>
<reference evidence="2 3" key="1">
    <citation type="submission" date="2016-10" db="EMBL/GenBank/DDBJ databases">
        <authorList>
            <person name="de Groot N.N."/>
        </authorList>
    </citation>
    <scope>NUCLEOTIDE SEQUENCE [LARGE SCALE GENOMIC DNA]</scope>
    <source>
        <strain evidence="2 3">DSM 2179</strain>
    </source>
</reference>
<keyword evidence="3" id="KW-1185">Reference proteome</keyword>